<dbReference type="AlphaFoldDB" id="A0A7T7CCG8"/>
<dbReference type="Proteomes" id="UP000595823">
    <property type="component" value="Chromosome"/>
</dbReference>
<proteinExistence type="predicted"/>
<name>A0A7T7CCG8_9BACI</name>
<keyword evidence="2" id="KW-1185">Reference proteome</keyword>
<accession>A0A7T7CCG8</accession>
<dbReference type="RefSeq" id="WP_200124104.1">
    <property type="nucleotide sequence ID" value="NZ_CP054705.1"/>
</dbReference>
<sequence length="273" mass="32663">MKKPICISVYVFGHYTPYIPYYVYSILKSYPNYFVKIFVMDRLSTKENACMDMIKKNLSTNFEIKENYFPYGSFKDGKNGKPLRFLIPETEFSEFEHVYIGDVDFLIVKETPSLLEEHVEHCEKIGLPYSNQIRPNSERLTGLHFFKADDYYKKMNPIIDYYSHHLDEVYSFMKRHRTDEKFLYHIIENGIGFGKINQFSYRPHHGFHLGILRMNGFDNYVKDGQNNPFHRLPSYPVLKKQLLEFFHDPLFQKISRTNPIKEIIMLKKKLQKF</sequence>
<reference evidence="1 2" key="1">
    <citation type="submission" date="2020-06" db="EMBL/GenBank/DDBJ databases">
        <title>Genomic analysis of Salicibibacter sp. NKC5-3.</title>
        <authorList>
            <person name="Oh Y.J."/>
        </authorList>
    </citation>
    <scope>NUCLEOTIDE SEQUENCE [LARGE SCALE GENOMIC DNA]</scope>
    <source>
        <strain evidence="1 2">NKC5-3</strain>
    </source>
</reference>
<dbReference type="EMBL" id="CP054705">
    <property type="protein sequence ID" value="QQK76979.1"/>
    <property type="molecule type" value="Genomic_DNA"/>
</dbReference>
<gene>
    <name evidence="1" type="ORF">HUG15_16295</name>
</gene>
<protein>
    <recommendedName>
        <fullName evidence="3">Glycosyl transferase</fullName>
    </recommendedName>
</protein>
<dbReference type="KEGG" id="scia:HUG15_16295"/>
<evidence type="ECO:0000313" key="2">
    <source>
        <dbReference type="Proteomes" id="UP000595823"/>
    </source>
</evidence>
<evidence type="ECO:0008006" key="3">
    <source>
        <dbReference type="Google" id="ProtNLM"/>
    </source>
</evidence>
<evidence type="ECO:0000313" key="1">
    <source>
        <dbReference type="EMBL" id="QQK76979.1"/>
    </source>
</evidence>
<organism evidence="1 2">
    <name type="scientific">Salicibibacter cibarius</name>
    <dbReference type="NCBI Taxonomy" id="2743000"/>
    <lineage>
        <taxon>Bacteria</taxon>
        <taxon>Bacillati</taxon>
        <taxon>Bacillota</taxon>
        <taxon>Bacilli</taxon>
        <taxon>Bacillales</taxon>
        <taxon>Bacillaceae</taxon>
        <taxon>Salicibibacter</taxon>
    </lineage>
</organism>